<dbReference type="Proteomes" id="UP000091967">
    <property type="component" value="Unassembled WGS sequence"/>
</dbReference>
<evidence type="ECO:0000256" key="7">
    <source>
        <dbReference type="SAM" id="SignalP"/>
    </source>
</evidence>
<evidence type="ECO:0000256" key="6">
    <source>
        <dbReference type="ARBA" id="ARBA00023180"/>
    </source>
</evidence>
<feature type="domain" description="WSC" evidence="8">
    <location>
        <begin position="39"/>
        <end position="142"/>
    </location>
</feature>
<comment type="subcellular location">
    <subcellularLocation>
        <location evidence="1">Membrane</location>
        <topology evidence="1">Single-pass membrane protein</topology>
    </subcellularLocation>
</comment>
<evidence type="ECO:0000256" key="2">
    <source>
        <dbReference type="ARBA" id="ARBA00022692"/>
    </source>
</evidence>
<dbReference type="STRING" id="36050.A0A1B8B249"/>
<evidence type="ECO:0000256" key="3">
    <source>
        <dbReference type="ARBA" id="ARBA00022729"/>
    </source>
</evidence>
<dbReference type="AlphaFoldDB" id="A0A1B8B249"/>
<dbReference type="InterPro" id="IPR002889">
    <property type="entry name" value="WSC_carb-bd"/>
</dbReference>
<dbReference type="EMBL" id="LYXU01000001">
    <property type="protein sequence ID" value="OBS26814.1"/>
    <property type="molecule type" value="Genomic_DNA"/>
</dbReference>
<dbReference type="Pfam" id="PF01822">
    <property type="entry name" value="WSC"/>
    <property type="match status" value="1"/>
</dbReference>
<evidence type="ECO:0000313" key="9">
    <source>
        <dbReference type="EMBL" id="OBS26814.1"/>
    </source>
</evidence>
<keyword evidence="5" id="KW-0472">Membrane</keyword>
<organism evidence="9 10">
    <name type="scientific">Fusarium poae</name>
    <dbReference type="NCBI Taxonomy" id="36050"/>
    <lineage>
        <taxon>Eukaryota</taxon>
        <taxon>Fungi</taxon>
        <taxon>Dikarya</taxon>
        <taxon>Ascomycota</taxon>
        <taxon>Pezizomycotina</taxon>
        <taxon>Sordariomycetes</taxon>
        <taxon>Hypocreomycetidae</taxon>
        <taxon>Hypocreales</taxon>
        <taxon>Nectriaceae</taxon>
        <taxon>Fusarium</taxon>
    </lineage>
</organism>
<dbReference type="PANTHER" id="PTHR24269">
    <property type="entry name" value="KREMEN PROTEIN"/>
    <property type="match status" value="1"/>
</dbReference>
<dbReference type="GO" id="GO:0005886">
    <property type="term" value="C:plasma membrane"/>
    <property type="evidence" value="ECO:0007669"/>
    <property type="project" value="TreeGrafter"/>
</dbReference>
<accession>A0A1B8B249</accession>
<feature type="signal peptide" evidence="7">
    <location>
        <begin position="1"/>
        <end position="20"/>
    </location>
</feature>
<evidence type="ECO:0000259" key="8">
    <source>
        <dbReference type="PROSITE" id="PS51212"/>
    </source>
</evidence>
<name>A0A1B8B249_FUSPO</name>
<keyword evidence="6" id="KW-0325">Glycoprotein</keyword>
<evidence type="ECO:0000313" key="10">
    <source>
        <dbReference type="Proteomes" id="UP000091967"/>
    </source>
</evidence>
<keyword evidence="2" id="KW-0812">Transmembrane</keyword>
<keyword evidence="4" id="KW-1133">Transmembrane helix</keyword>
<protein>
    <recommendedName>
        <fullName evidence="8">WSC domain-containing protein</fullName>
    </recommendedName>
</protein>
<dbReference type="OMA" id="RECWCAQ"/>
<sequence>MTGTLYNTAILLSIASLVTSQESSSTNTSQPRIYPGSDGYKYYGCYNETTQIQDSAEDRALADGTHLVKAGKMTVPMCLEFCTSNGTQYKYAGLEWSRECWCSPYLSSLSAKLGDDDCENPCEGNSSQVCGGPLRLSVYQLSEGDASNRGDMLLAPGAIFSLSIIVLPLLSL</sequence>
<evidence type="ECO:0000256" key="1">
    <source>
        <dbReference type="ARBA" id="ARBA00004167"/>
    </source>
</evidence>
<gene>
    <name evidence="9" type="ORF">FPOA_00757</name>
</gene>
<keyword evidence="10" id="KW-1185">Reference proteome</keyword>
<reference evidence="9 10" key="1">
    <citation type="submission" date="2016-06" db="EMBL/GenBank/DDBJ databases">
        <title>Living apart together: crosstalk between the core and supernumerary genomes in a fungal plant pathogen.</title>
        <authorList>
            <person name="Vanheule A."/>
            <person name="Audenaert K."/>
            <person name="Warris S."/>
            <person name="Van De Geest H."/>
            <person name="Schijlen E."/>
            <person name="Hofte M."/>
            <person name="De Saeger S."/>
            <person name="Haesaert G."/>
            <person name="Waalwijk C."/>
            <person name="Van Der Lee T."/>
        </authorList>
    </citation>
    <scope>NUCLEOTIDE SEQUENCE [LARGE SCALE GENOMIC DNA]</scope>
    <source>
        <strain evidence="9 10">2516</strain>
    </source>
</reference>
<dbReference type="InterPro" id="IPR051836">
    <property type="entry name" value="Kremen_rcpt"/>
</dbReference>
<evidence type="ECO:0000256" key="4">
    <source>
        <dbReference type="ARBA" id="ARBA00022989"/>
    </source>
</evidence>
<evidence type="ECO:0000256" key="5">
    <source>
        <dbReference type="ARBA" id="ARBA00023136"/>
    </source>
</evidence>
<keyword evidence="3 7" id="KW-0732">Signal</keyword>
<dbReference type="PROSITE" id="PS51212">
    <property type="entry name" value="WSC"/>
    <property type="match status" value="1"/>
</dbReference>
<feature type="chain" id="PRO_5008603516" description="WSC domain-containing protein" evidence="7">
    <location>
        <begin position="21"/>
        <end position="172"/>
    </location>
</feature>
<proteinExistence type="predicted"/>
<dbReference type="PANTHER" id="PTHR24269:SF16">
    <property type="entry name" value="PROTEIN SLG1"/>
    <property type="match status" value="1"/>
</dbReference>
<dbReference type="SMART" id="SM00321">
    <property type="entry name" value="WSC"/>
    <property type="match status" value="1"/>
</dbReference>
<comment type="caution">
    <text evidence="9">The sequence shown here is derived from an EMBL/GenBank/DDBJ whole genome shotgun (WGS) entry which is preliminary data.</text>
</comment>